<dbReference type="RefSeq" id="WP_142899216.1">
    <property type="nucleotide sequence ID" value="NZ_ML660062.1"/>
</dbReference>
<dbReference type="GO" id="GO:0005737">
    <property type="term" value="C:cytoplasm"/>
    <property type="evidence" value="ECO:0007669"/>
    <property type="project" value="TreeGrafter"/>
</dbReference>
<dbReference type="Gene3D" id="3.30.1780.10">
    <property type="entry name" value="ornithine cyclodeaminase, domain 1"/>
    <property type="match status" value="1"/>
</dbReference>
<sequence>MRVIALDEIQPLLDKAPIIDAVRESIILHSRGEIETPAPIQMLFGAEAQDLRGDCHVKSALSAKLPYFCIKVATGFYGNPARGLEVNNGLLLLLSAETGVPIALLQDQGYLTSARTAAAGALAASVVVDATPQRLGVIGTGQQADQQARWISAHVGISQITIFGRDASKAAGLAERLNDSGRPCLVAGSAAELCAQSDIIVTTTPASTPVLQSSDIEGGKHIIAVGADSPGKNELDPEILARAETIITDDHKQALHHGEFGVAVRAGLVEESGDLPLGRVLEDPAGFTVGGNTISVVDLTGLGAQDLAVASLLYERLSKSHAPL</sequence>
<dbReference type="InterPro" id="IPR036291">
    <property type="entry name" value="NAD(P)-bd_dom_sf"/>
</dbReference>
<dbReference type="Proteomes" id="UP000315252">
    <property type="component" value="Unassembled WGS sequence"/>
</dbReference>
<dbReference type="EMBL" id="VHSH01000011">
    <property type="protein sequence ID" value="TQV73316.1"/>
    <property type="molecule type" value="Genomic_DNA"/>
</dbReference>
<dbReference type="AlphaFoldDB" id="A0A545T7V8"/>
<dbReference type="InterPro" id="IPR023401">
    <property type="entry name" value="ODC_N"/>
</dbReference>
<dbReference type="Pfam" id="PF02423">
    <property type="entry name" value="OCD_Mu_crystall"/>
    <property type="match status" value="1"/>
</dbReference>
<reference evidence="1 2" key="1">
    <citation type="submission" date="2019-06" db="EMBL/GenBank/DDBJ databases">
        <title>Whole genome sequence for Rhodospirillaceae sp. R148.</title>
        <authorList>
            <person name="Wang G."/>
        </authorList>
    </citation>
    <scope>NUCLEOTIDE SEQUENCE [LARGE SCALE GENOMIC DNA]</scope>
    <source>
        <strain evidence="1 2">R148</strain>
    </source>
</reference>
<comment type="caution">
    <text evidence="1">The sequence shown here is derived from an EMBL/GenBank/DDBJ whole genome shotgun (WGS) entry which is preliminary data.</text>
</comment>
<accession>A0A545T7V8</accession>
<dbReference type="PANTHER" id="PTHR13812">
    <property type="entry name" value="KETIMINE REDUCTASE MU-CRYSTALLIN"/>
    <property type="match status" value="1"/>
</dbReference>
<organism evidence="1 2">
    <name type="scientific">Denitrobaculum tricleocarpae</name>
    <dbReference type="NCBI Taxonomy" id="2591009"/>
    <lineage>
        <taxon>Bacteria</taxon>
        <taxon>Pseudomonadati</taxon>
        <taxon>Pseudomonadota</taxon>
        <taxon>Alphaproteobacteria</taxon>
        <taxon>Rhodospirillales</taxon>
        <taxon>Rhodospirillaceae</taxon>
        <taxon>Denitrobaculum</taxon>
    </lineage>
</organism>
<dbReference type="OrthoDB" id="9785971at2"/>
<dbReference type="PANTHER" id="PTHR13812:SF19">
    <property type="entry name" value="KETIMINE REDUCTASE MU-CRYSTALLIN"/>
    <property type="match status" value="1"/>
</dbReference>
<gene>
    <name evidence="1" type="ORF">FKG95_25185</name>
</gene>
<dbReference type="Gene3D" id="3.40.50.720">
    <property type="entry name" value="NAD(P)-binding Rossmann-like Domain"/>
    <property type="match status" value="1"/>
</dbReference>
<dbReference type="InterPro" id="IPR003462">
    <property type="entry name" value="ODC_Mu_crystall"/>
</dbReference>
<dbReference type="PIRSF" id="PIRSF001439">
    <property type="entry name" value="CryM"/>
    <property type="match status" value="1"/>
</dbReference>
<protein>
    <submittedName>
        <fullName evidence="1">Ornithine cyclodeaminase family protein</fullName>
    </submittedName>
</protein>
<evidence type="ECO:0000313" key="2">
    <source>
        <dbReference type="Proteomes" id="UP000315252"/>
    </source>
</evidence>
<dbReference type="SUPFAM" id="SSF51735">
    <property type="entry name" value="NAD(P)-binding Rossmann-fold domains"/>
    <property type="match status" value="1"/>
</dbReference>
<evidence type="ECO:0000313" key="1">
    <source>
        <dbReference type="EMBL" id="TQV73316.1"/>
    </source>
</evidence>
<keyword evidence="2" id="KW-1185">Reference proteome</keyword>
<proteinExistence type="predicted"/>
<name>A0A545T7V8_9PROT</name>